<dbReference type="AlphaFoldDB" id="A0A238JWW6"/>
<sequence length="79" mass="9180">MNANRIIDMIVRQVMRRLVTRGVDKGFDLADRATRKPGQQSQARDPQTDRRMAQSAGGQSPSMKQAKQLTRQMRRFMRF</sequence>
<gene>
    <name evidence="2" type="ORF">RUA8715_00801</name>
</gene>
<proteinExistence type="predicted"/>
<protein>
    <submittedName>
        <fullName evidence="2">Uncharacterized protein</fullName>
    </submittedName>
</protein>
<dbReference type="OrthoDB" id="7876991at2"/>
<evidence type="ECO:0000256" key="1">
    <source>
        <dbReference type="SAM" id="MobiDB-lite"/>
    </source>
</evidence>
<dbReference type="GeneID" id="57466277"/>
<organism evidence="2 3">
    <name type="scientific">Ruegeria arenilitoris</name>
    <dbReference type="NCBI Taxonomy" id="1173585"/>
    <lineage>
        <taxon>Bacteria</taxon>
        <taxon>Pseudomonadati</taxon>
        <taxon>Pseudomonadota</taxon>
        <taxon>Alphaproteobacteria</taxon>
        <taxon>Rhodobacterales</taxon>
        <taxon>Roseobacteraceae</taxon>
        <taxon>Ruegeria</taxon>
    </lineage>
</organism>
<name>A0A238JWW6_9RHOB</name>
<dbReference type="EMBL" id="FXYG01000001">
    <property type="protein sequence ID" value="SMX35115.1"/>
    <property type="molecule type" value="Genomic_DNA"/>
</dbReference>
<evidence type="ECO:0000313" key="3">
    <source>
        <dbReference type="Proteomes" id="UP000202485"/>
    </source>
</evidence>
<reference evidence="3" key="1">
    <citation type="submission" date="2017-05" db="EMBL/GenBank/DDBJ databases">
        <authorList>
            <person name="Rodrigo-Torres L."/>
            <person name="Arahal R. D."/>
            <person name="Lucena T."/>
        </authorList>
    </citation>
    <scope>NUCLEOTIDE SEQUENCE [LARGE SCALE GENOMIC DNA]</scope>
    <source>
        <strain evidence="3">CECT 8715</strain>
    </source>
</reference>
<feature type="region of interest" description="Disordered" evidence="1">
    <location>
        <begin position="28"/>
        <end position="79"/>
    </location>
</feature>
<evidence type="ECO:0000313" key="2">
    <source>
        <dbReference type="EMBL" id="SMX35115.1"/>
    </source>
</evidence>
<keyword evidence="3" id="KW-1185">Reference proteome</keyword>
<accession>A0A238JWW6</accession>
<dbReference type="Proteomes" id="UP000202485">
    <property type="component" value="Unassembled WGS sequence"/>
</dbReference>
<dbReference type="RefSeq" id="WP_093962319.1">
    <property type="nucleotide sequence ID" value="NZ_FXYG01000001.1"/>
</dbReference>
<feature type="compositionally biased region" description="Polar residues" evidence="1">
    <location>
        <begin position="56"/>
        <end position="71"/>
    </location>
</feature>